<evidence type="ECO:0000259" key="10">
    <source>
        <dbReference type="PROSITE" id="PS50928"/>
    </source>
</evidence>
<dbReference type="Pfam" id="PF00528">
    <property type="entry name" value="BPD_transp_1"/>
    <property type="match status" value="1"/>
</dbReference>
<feature type="transmembrane region" description="Helical" evidence="9">
    <location>
        <begin position="20"/>
        <end position="44"/>
    </location>
</feature>
<keyword evidence="4 9" id="KW-0812">Transmembrane</keyword>
<keyword evidence="12" id="KW-1185">Reference proteome</keyword>
<protein>
    <recommendedName>
        <fullName evidence="9">Sulfate transport system permease protein CysT</fullName>
    </recommendedName>
</protein>
<dbReference type="PANTHER" id="PTHR30406:SF10">
    <property type="entry name" value="SULFATE TRANSPORT SYSTEM PERMEASE PROTEIN CYST"/>
    <property type="match status" value="1"/>
</dbReference>
<feature type="transmembrane region" description="Helical" evidence="9">
    <location>
        <begin position="247"/>
        <end position="269"/>
    </location>
</feature>
<evidence type="ECO:0000256" key="6">
    <source>
        <dbReference type="ARBA" id="ARBA00023032"/>
    </source>
</evidence>
<feature type="transmembrane region" description="Helical" evidence="9">
    <location>
        <begin position="64"/>
        <end position="93"/>
    </location>
</feature>
<comment type="function">
    <text evidence="8">Part of the ABC transporter complex CysAWTP (TC 3.A.1.6.1) involved in sulfate/thiosulfate import. Probably responsible for the translocation of the substrate across the membrane.</text>
</comment>
<dbReference type="GO" id="GO:0005886">
    <property type="term" value="C:plasma membrane"/>
    <property type="evidence" value="ECO:0007669"/>
    <property type="project" value="UniProtKB-SubCell"/>
</dbReference>
<sequence length="285" mass="31360">MSLAVMTRSRPATRRVLPGFGLTMGITLLYVTLIILLPVLAMVLKTTELGWAEYWRQISQPRAIATYQITLTAALAATVFNALFGLLLAWVLVRYEFPGKRLLDMLVDFPFALPTAVAGLALVTVLGRNGWIGQFLEPLGIQFAFALPGVIMAMAFTSLPFVVRSVQPVLEDLGPEFEEAAASLGATRWQTFSRVIWPQITPAFLSGSVLCFARSMSEFGAIVFIAGNLPFRTEVTSLLVFIRLEEYNYGAAAALASVLLAVAFITLFLTNILQAWQVRYADRSR</sequence>
<dbReference type="InterPro" id="IPR000515">
    <property type="entry name" value="MetI-like"/>
</dbReference>
<evidence type="ECO:0000256" key="9">
    <source>
        <dbReference type="RuleBase" id="RU366001"/>
    </source>
</evidence>
<keyword evidence="7 9" id="KW-0472">Membrane</keyword>
<evidence type="ECO:0000256" key="3">
    <source>
        <dbReference type="ARBA" id="ARBA00022448"/>
    </source>
</evidence>
<dbReference type="NCBIfam" id="TIGR02139">
    <property type="entry name" value="permease_CysT"/>
    <property type="match status" value="1"/>
</dbReference>
<dbReference type="NCBIfam" id="TIGR00969">
    <property type="entry name" value="3a0106s02"/>
    <property type="match status" value="1"/>
</dbReference>
<dbReference type="Gene3D" id="1.10.3720.10">
    <property type="entry name" value="MetI-like"/>
    <property type="match status" value="1"/>
</dbReference>
<dbReference type="CDD" id="cd06261">
    <property type="entry name" value="TM_PBP2"/>
    <property type="match status" value="1"/>
</dbReference>
<dbReference type="InterPro" id="IPR005667">
    <property type="entry name" value="Sulph_transpt2"/>
</dbReference>
<accession>A0A916RKX8</accession>
<comment type="caution">
    <text evidence="9">Lacks conserved residue(s) required for the propagation of feature annotation.</text>
</comment>
<dbReference type="SUPFAM" id="SSF161098">
    <property type="entry name" value="MetI-like"/>
    <property type="match status" value="1"/>
</dbReference>
<evidence type="ECO:0000313" key="12">
    <source>
        <dbReference type="Proteomes" id="UP000596977"/>
    </source>
</evidence>
<evidence type="ECO:0000313" key="11">
    <source>
        <dbReference type="EMBL" id="GGA61186.1"/>
    </source>
</evidence>
<name>A0A916RKX8_9HYPH</name>
<keyword evidence="3 9" id="KW-0813">Transport</keyword>
<dbReference type="RefSeq" id="WP_127071746.1">
    <property type="nucleotide sequence ID" value="NZ_BMKB01000007.1"/>
</dbReference>
<feature type="transmembrane region" description="Helical" evidence="9">
    <location>
        <begin position="105"/>
        <end position="127"/>
    </location>
</feature>
<dbReference type="PANTHER" id="PTHR30406">
    <property type="entry name" value="SULFATE TRANSPORT SYSTEM PERMEASE PROTEIN"/>
    <property type="match status" value="1"/>
</dbReference>
<gene>
    <name evidence="11" type="ORF">GCM10011499_34380</name>
</gene>
<comment type="similarity">
    <text evidence="9">Belongs to the binding-protein-dependent transport system permease family. CysTW subfamily.</text>
</comment>
<evidence type="ECO:0000256" key="5">
    <source>
        <dbReference type="ARBA" id="ARBA00022989"/>
    </source>
</evidence>
<evidence type="ECO:0000256" key="2">
    <source>
        <dbReference type="ARBA" id="ARBA00011779"/>
    </source>
</evidence>
<dbReference type="GO" id="GO:0015419">
    <property type="term" value="F:ABC-type sulfate transporter activity"/>
    <property type="evidence" value="ECO:0007669"/>
    <property type="project" value="UniProtKB-UniRule"/>
</dbReference>
<comment type="subcellular location">
    <subcellularLocation>
        <location evidence="1">Cell membrane</location>
        <topology evidence="1">Multi-pass membrane protein</topology>
    </subcellularLocation>
</comment>
<dbReference type="InterPro" id="IPR011865">
    <property type="entry name" value="CysT_permease"/>
</dbReference>
<keyword evidence="5 9" id="KW-1133">Transmembrane helix</keyword>
<evidence type="ECO:0000256" key="7">
    <source>
        <dbReference type="ARBA" id="ARBA00023136"/>
    </source>
</evidence>
<comment type="subunit">
    <text evidence="2">The complex is composed of two ATP-binding proteins (CysA), two transmembrane proteins (CysT and CysW) and a solute-binding protein (CysP).</text>
</comment>
<organism evidence="11 12">
    <name type="scientific">Pelagibacterium lentulum</name>
    <dbReference type="NCBI Taxonomy" id="2029865"/>
    <lineage>
        <taxon>Bacteria</taxon>
        <taxon>Pseudomonadati</taxon>
        <taxon>Pseudomonadota</taxon>
        <taxon>Alphaproteobacteria</taxon>
        <taxon>Hyphomicrobiales</taxon>
        <taxon>Devosiaceae</taxon>
        <taxon>Pelagibacterium</taxon>
    </lineage>
</organism>
<evidence type="ECO:0000256" key="8">
    <source>
        <dbReference type="ARBA" id="ARBA00025323"/>
    </source>
</evidence>
<dbReference type="FunFam" id="1.10.3720.10:FF:000004">
    <property type="entry name" value="Sulfate transport system permease protein CysT"/>
    <property type="match status" value="1"/>
</dbReference>
<proteinExistence type="inferred from homology"/>
<dbReference type="PROSITE" id="PS50928">
    <property type="entry name" value="ABC_TM1"/>
    <property type="match status" value="1"/>
</dbReference>
<feature type="domain" description="ABC transmembrane type-1" evidence="10">
    <location>
        <begin position="67"/>
        <end position="270"/>
    </location>
</feature>
<evidence type="ECO:0000256" key="4">
    <source>
        <dbReference type="ARBA" id="ARBA00022692"/>
    </source>
</evidence>
<feature type="transmembrane region" description="Helical" evidence="9">
    <location>
        <begin position="139"/>
        <end position="163"/>
    </location>
</feature>
<dbReference type="InterPro" id="IPR035906">
    <property type="entry name" value="MetI-like_sf"/>
</dbReference>
<dbReference type="AlphaFoldDB" id="A0A916RKX8"/>
<comment type="caution">
    <text evidence="11">The sequence shown here is derived from an EMBL/GenBank/DDBJ whole genome shotgun (WGS) entry which is preliminary data.</text>
</comment>
<comment type="function">
    <text evidence="9">Part of the ABC transporter complex (TC 3.A.1.6.1) involved in sulfate/thiosulfate import.</text>
</comment>
<evidence type="ECO:0000256" key="1">
    <source>
        <dbReference type="ARBA" id="ARBA00004651"/>
    </source>
</evidence>
<dbReference type="EMBL" id="BMKB01000007">
    <property type="protein sequence ID" value="GGA61186.1"/>
    <property type="molecule type" value="Genomic_DNA"/>
</dbReference>
<reference evidence="11 12" key="1">
    <citation type="journal article" date="2014" name="Int. J. Syst. Evol. Microbiol.">
        <title>Complete genome sequence of Corynebacterium casei LMG S-19264T (=DSM 44701T), isolated from a smear-ripened cheese.</title>
        <authorList>
            <consortium name="US DOE Joint Genome Institute (JGI-PGF)"/>
            <person name="Walter F."/>
            <person name="Albersmeier A."/>
            <person name="Kalinowski J."/>
            <person name="Ruckert C."/>
        </authorList>
    </citation>
    <scope>NUCLEOTIDE SEQUENCE [LARGE SCALE GENOMIC DNA]</scope>
    <source>
        <strain evidence="11 12">CGMCC 1.15896</strain>
    </source>
</reference>
<keyword evidence="6 9" id="KW-0764">Sulfate transport</keyword>
<dbReference type="OrthoDB" id="9804629at2"/>
<dbReference type="Proteomes" id="UP000596977">
    <property type="component" value="Unassembled WGS sequence"/>
</dbReference>